<evidence type="ECO:0000256" key="1">
    <source>
        <dbReference type="SAM" id="MobiDB-lite"/>
    </source>
</evidence>
<organism evidence="2 3">
    <name type="scientific">Stephania cephalantha</name>
    <dbReference type="NCBI Taxonomy" id="152367"/>
    <lineage>
        <taxon>Eukaryota</taxon>
        <taxon>Viridiplantae</taxon>
        <taxon>Streptophyta</taxon>
        <taxon>Embryophyta</taxon>
        <taxon>Tracheophyta</taxon>
        <taxon>Spermatophyta</taxon>
        <taxon>Magnoliopsida</taxon>
        <taxon>Ranunculales</taxon>
        <taxon>Menispermaceae</taxon>
        <taxon>Menispermoideae</taxon>
        <taxon>Cissampelideae</taxon>
        <taxon>Stephania</taxon>
    </lineage>
</organism>
<keyword evidence="3" id="KW-1185">Reference proteome</keyword>
<proteinExistence type="predicted"/>
<dbReference type="AlphaFoldDB" id="A0AAP0L5R1"/>
<feature type="region of interest" description="Disordered" evidence="1">
    <location>
        <begin position="165"/>
        <end position="193"/>
    </location>
</feature>
<feature type="region of interest" description="Disordered" evidence="1">
    <location>
        <begin position="47"/>
        <end position="75"/>
    </location>
</feature>
<comment type="caution">
    <text evidence="2">The sequence shown here is derived from an EMBL/GenBank/DDBJ whole genome shotgun (WGS) entry which is preliminary data.</text>
</comment>
<evidence type="ECO:0000313" key="2">
    <source>
        <dbReference type="EMBL" id="KAK9164821.1"/>
    </source>
</evidence>
<accession>A0AAP0L5R1</accession>
<dbReference type="Proteomes" id="UP001419268">
    <property type="component" value="Unassembled WGS sequence"/>
</dbReference>
<feature type="compositionally biased region" description="Polar residues" evidence="1">
    <location>
        <begin position="165"/>
        <end position="174"/>
    </location>
</feature>
<reference evidence="2 3" key="1">
    <citation type="submission" date="2024-01" db="EMBL/GenBank/DDBJ databases">
        <title>Genome assemblies of Stephania.</title>
        <authorList>
            <person name="Yang L."/>
        </authorList>
    </citation>
    <scope>NUCLEOTIDE SEQUENCE [LARGE SCALE GENOMIC DNA]</scope>
    <source>
        <strain evidence="2">JXDWG</strain>
        <tissue evidence="2">Leaf</tissue>
    </source>
</reference>
<sequence>MPRSLSDRAMNFAISSSSSNLLLKSCCRRWDQTPSVSNITASATQVSGFRDSEKRRGKSSCEGSDAIPNVIPELDSPTITQRKRDPFHEVSSTLENETPWGFRRWIKRVTWFLTIQSHAVYATYDTEPKSSRFLLKSPYPLTCKGLVSGNQVANSKTPRVSLVSTLGTKQQAPTRSRHSSFSIGSFSSSVQLY</sequence>
<dbReference type="EMBL" id="JBBNAG010000001">
    <property type="protein sequence ID" value="KAK9164821.1"/>
    <property type="molecule type" value="Genomic_DNA"/>
</dbReference>
<gene>
    <name evidence="2" type="ORF">Scep_000012</name>
</gene>
<name>A0AAP0L5R1_9MAGN</name>
<protein>
    <submittedName>
        <fullName evidence="2">Uncharacterized protein</fullName>
    </submittedName>
</protein>
<evidence type="ECO:0000313" key="3">
    <source>
        <dbReference type="Proteomes" id="UP001419268"/>
    </source>
</evidence>
<feature type="compositionally biased region" description="Low complexity" evidence="1">
    <location>
        <begin position="179"/>
        <end position="193"/>
    </location>
</feature>